<evidence type="ECO:0000256" key="10">
    <source>
        <dbReference type="SAM" id="MobiDB-lite"/>
    </source>
</evidence>
<feature type="domain" description="Cytosolic endo-beta-N-acetylglucosaminidase TIM barrel" evidence="11">
    <location>
        <begin position="148"/>
        <end position="425"/>
    </location>
</feature>
<evidence type="ECO:0000313" key="13">
    <source>
        <dbReference type="EMBL" id="CAB4022302.1"/>
    </source>
</evidence>
<keyword evidence="6" id="KW-0326">Glycosidase</keyword>
<evidence type="ECO:0000259" key="11">
    <source>
        <dbReference type="Pfam" id="PF03644"/>
    </source>
</evidence>
<feature type="non-terminal residue" evidence="13">
    <location>
        <position position="1"/>
    </location>
</feature>
<comment type="caution">
    <text evidence="13">The sequence shown here is derived from an EMBL/GenBank/DDBJ whole genome shotgun (WGS) entry which is preliminary data.</text>
</comment>
<evidence type="ECO:0000256" key="4">
    <source>
        <dbReference type="ARBA" id="ARBA00022490"/>
    </source>
</evidence>
<dbReference type="InterPro" id="IPR032979">
    <property type="entry name" value="ENGase"/>
</dbReference>
<keyword evidence="5" id="KW-0378">Hydrolase</keyword>
<dbReference type="FunFam" id="3.20.20.80:FF:000043">
    <property type="entry name" value="cytosolic endo-beta-N-acetylglucosaminidase"/>
    <property type="match status" value="1"/>
</dbReference>
<name>A0A7D9KYJ9_PARCT</name>
<dbReference type="EMBL" id="CACRXK020011911">
    <property type="protein sequence ID" value="CAB4022302.1"/>
    <property type="molecule type" value="Genomic_DNA"/>
</dbReference>
<proteinExistence type="inferred from homology"/>
<comment type="subcellular location">
    <subcellularLocation>
        <location evidence="1">Cytoplasm</location>
        <location evidence="1">Cytosol</location>
    </subcellularLocation>
</comment>
<dbReference type="EC" id="3.2.1.96" evidence="3"/>
<evidence type="ECO:0000313" key="14">
    <source>
        <dbReference type="Proteomes" id="UP001152795"/>
    </source>
</evidence>
<protein>
    <recommendedName>
        <fullName evidence="9">Cytosolic endo-beta-N-acetylglucosaminidase</fullName>
        <ecNumber evidence="3">3.2.1.96</ecNumber>
    </recommendedName>
</protein>
<dbReference type="Proteomes" id="UP001152795">
    <property type="component" value="Unassembled WGS sequence"/>
</dbReference>
<evidence type="ECO:0000259" key="12">
    <source>
        <dbReference type="Pfam" id="PF25529"/>
    </source>
</evidence>
<dbReference type="PANTHER" id="PTHR13246">
    <property type="entry name" value="ENDO BETA N-ACETYLGLUCOSAMINIDASE"/>
    <property type="match status" value="1"/>
</dbReference>
<dbReference type="Pfam" id="PF25529">
    <property type="entry name" value="Ig_ENGASE1_C"/>
    <property type="match status" value="1"/>
</dbReference>
<reference evidence="13" key="1">
    <citation type="submission" date="2020-04" db="EMBL/GenBank/DDBJ databases">
        <authorList>
            <person name="Alioto T."/>
            <person name="Alioto T."/>
            <person name="Gomez Garrido J."/>
        </authorList>
    </citation>
    <scope>NUCLEOTIDE SEQUENCE</scope>
    <source>
        <strain evidence="13">A484AB</strain>
    </source>
</reference>
<dbReference type="CDD" id="cd06547">
    <property type="entry name" value="GH85_ENGase"/>
    <property type="match status" value="1"/>
</dbReference>
<comment type="similarity">
    <text evidence="2">Belongs to the glycosyl hydrolase 85 family.</text>
</comment>
<evidence type="ECO:0000256" key="8">
    <source>
        <dbReference type="ARBA" id="ARBA00054935"/>
    </source>
</evidence>
<organism evidence="13 14">
    <name type="scientific">Paramuricea clavata</name>
    <name type="common">Red gorgonian</name>
    <name type="synonym">Violescent sea-whip</name>
    <dbReference type="NCBI Taxonomy" id="317549"/>
    <lineage>
        <taxon>Eukaryota</taxon>
        <taxon>Metazoa</taxon>
        <taxon>Cnidaria</taxon>
        <taxon>Anthozoa</taxon>
        <taxon>Octocorallia</taxon>
        <taxon>Malacalcyonacea</taxon>
        <taxon>Plexauridae</taxon>
        <taxon>Paramuricea</taxon>
    </lineage>
</organism>
<evidence type="ECO:0000256" key="9">
    <source>
        <dbReference type="ARBA" id="ARBA00072457"/>
    </source>
</evidence>
<evidence type="ECO:0000256" key="5">
    <source>
        <dbReference type="ARBA" id="ARBA00022801"/>
    </source>
</evidence>
<accession>A0A7D9KYJ9</accession>
<keyword evidence="4" id="KW-0963">Cytoplasm</keyword>
<dbReference type="OrthoDB" id="284473at2759"/>
<keyword evidence="14" id="KW-1185">Reference proteome</keyword>
<feature type="region of interest" description="Disordered" evidence="10">
    <location>
        <begin position="63"/>
        <end position="88"/>
    </location>
</feature>
<evidence type="ECO:0000256" key="3">
    <source>
        <dbReference type="ARBA" id="ARBA00012566"/>
    </source>
</evidence>
<dbReference type="Pfam" id="PF03644">
    <property type="entry name" value="Glyco_hydro_85"/>
    <property type="match status" value="1"/>
</dbReference>
<dbReference type="InterPro" id="IPR057882">
    <property type="entry name" value="ENGase_C"/>
</dbReference>
<dbReference type="PANTHER" id="PTHR13246:SF1">
    <property type="entry name" value="CYTOSOLIC ENDO-BETA-N-ACETYLGLUCOSAMINIDASE"/>
    <property type="match status" value="1"/>
</dbReference>
<feature type="compositionally biased region" description="Polar residues" evidence="10">
    <location>
        <begin position="70"/>
        <end position="81"/>
    </location>
</feature>
<evidence type="ECO:0000256" key="6">
    <source>
        <dbReference type="ARBA" id="ARBA00023295"/>
    </source>
</evidence>
<feature type="domain" description="Cytosolic endo-beta-N-acetylglucosaminidase C-terminal" evidence="12">
    <location>
        <begin position="699"/>
        <end position="788"/>
    </location>
</feature>
<sequence>SVKIRKRYDKSREDTFQNNMADFIVALLSTSRNNLTNEGKNRPALSRADMLKNRLKRFEARGFDDDRSSVQKGPKNQSIINGSEDVDNSDFNDISAPVTRPLTNLDELLAWTEGFDELNVSSVSLERVGNSLEQRPRTIVCHDMKEGYLQDRFVQGCPSTECYRIYHWQYIDIFIYFSHNFISIPPPCWTNAAHKHGVLVLGTFITEWEDGAARCAEIFKDQLSYRRVADQLVFIAKYYSFDGWLINIENQIQPAQMNNLVEFMKYLTDQMHKVVPGSLIIWYDSVTYIGELKWQNKLNAENRVFFDVSDGIFLNYGWNQTSLALSARAAGPERRYDVYVGVDVFGRGVYGGGGWNTNKATHVIKENDLSVALFAPGWVYEKYASTFKSSQDKFWTSIAPDCTTHALGPCLPFVTSFCQGYGEKWFSYGEVAFDQPWTHLSAQELQPSYINQIYSLGVQPNGILITTADHQTQDSYRGGGCLTLQGSTKLTTTSCKAVVRLFKTDIQLPSTILVSYTIKVEASNLLDVALQLHVDKKPNYIMLCPLAEENSQGKLQDSETMDSLNEALMHRYGVPRSDQIDSTRWASVSVGQEHYRSFAPVTGDYHKKLAEMCCDGEENVDSSWCTRYYLLAEKDLKGSHIKGIRLVLMNKTIPGSKTESSSTPFQLYLGEVKIIDAVSLRQTLPMVTSLKCLESEIKSRILNSNTLVITLTLSWTYDSSNTEPYERFEIYHLASDASTVFLGLAYSMSYVVSELALPRSQEEAQFIVQAVSCSQRKQVLRDCPRITVYWS</sequence>
<evidence type="ECO:0000256" key="1">
    <source>
        <dbReference type="ARBA" id="ARBA00004514"/>
    </source>
</evidence>
<dbReference type="Gene3D" id="2.60.120.260">
    <property type="entry name" value="Galactose-binding domain-like"/>
    <property type="match status" value="1"/>
</dbReference>
<gene>
    <name evidence="13" type="ORF">PACLA_8A072285</name>
</gene>
<comment type="catalytic activity">
    <reaction evidence="7">
        <text>an N(4)-(oligosaccharide-(1-&gt;3)-[oligosaccharide-(1-&gt;6)]-beta-D-Man-(1-&gt;4)-beta-D-GlcNAc-(1-&gt;4)-alpha-D-GlcNAc)-L-asparaginyl-[protein] + H2O = an oligosaccharide-(1-&gt;3)-[oligosaccharide-(1-&gt;6)]-beta-D-Man-(1-&gt;4)-D-GlcNAc + N(4)-(N-acetyl-beta-D-glucosaminyl)-L-asparaginyl-[protein]</text>
        <dbReference type="Rhea" id="RHEA:73067"/>
        <dbReference type="Rhea" id="RHEA-COMP:12603"/>
        <dbReference type="Rhea" id="RHEA-COMP:18176"/>
        <dbReference type="ChEBI" id="CHEBI:15377"/>
        <dbReference type="ChEBI" id="CHEBI:132248"/>
        <dbReference type="ChEBI" id="CHEBI:192714"/>
        <dbReference type="ChEBI" id="CHEBI:192715"/>
        <dbReference type="EC" id="3.2.1.96"/>
    </reaction>
</comment>
<evidence type="ECO:0000256" key="2">
    <source>
        <dbReference type="ARBA" id="ARBA00007849"/>
    </source>
</evidence>
<dbReference type="GO" id="GO:0033925">
    <property type="term" value="F:mannosyl-glycoprotein endo-beta-N-acetylglucosaminidase activity"/>
    <property type="evidence" value="ECO:0007669"/>
    <property type="project" value="UniProtKB-EC"/>
</dbReference>
<comment type="function">
    <text evidence="8">Endoglycosidase that releases N-glycans from glycoproteins by cleaving the beta-1,4-glycosidic bond in the N,N'-diacetylchitobiose core. Involved in the processing of free oligosaccharides in the cytosol.</text>
</comment>
<dbReference type="GO" id="GO:0005829">
    <property type="term" value="C:cytosol"/>
    <property type="evidence" value="ECO:0007669"/>
    <property type="project" value="UniProtKB-SubCell"/>
</dbReference>
<evidence type="ECO:0000256" key="7">
    <source>
        <dbReference type="ARBA" id="ARBA00034414"/>
    </source>
</evidence>
<dbReference type="Gene3D" id="3.20.20.80">
    <property type="entry name" value="Glycosidases"/>
    <property type="match status" value="1"/>
</dbReference>
<dbReference type="InterPro" id="IPR005201">
    <property type="entry name" value="TIM_ENGase"/>
</dbReference>
<dbReference type="AlphaFoldDB" id="A0A7D9KYJ9"/>